<organism evidence="1 2">
    <name type="scientific">Azospirillum argentinense</name>
    <dbReference type="NCBI Taxonomy" id="2970906"/>
    <lineage>
        <taxon>Bacteria</taxon>
        <taxon>Pseudomonadati</taxon>
        <taxon>Pseudomonadota</taxon>
        <taxon>Alphaproteobacteria</taxon>
        <taxon>Rhodospirillales</taxon>
        <taxon>Azospirillaceae</taxon>
        <taxon>Azospirillum</taxon>
    </lineage>
</organism>
<dbReference type="RefSeq" id="WP_149650958.1">
    <property type="nucleotide sequence ID" value="NZ_VEWN01000013.1"/>
</dbReference>
<dbReference type="AlphaFoldDB" id="A0A5B0KSQ9"/>
<dbReference type="EMBL" id="VEWN01000013">
    <property type="protein sequence ID" value="KAA1053844.1"/>
    <property type="molecule type" value="Genomic_DNA"/>
</dbReference>
<gene>
    <name evidence="1" type="ORF">FH063_002426</name>
</gene>
<evidence type="ECO:0000313" key="2">
    <source>
        <dbReference type="Proteomes" id="UP000325333"/>
    </source>
</evidence>
<evidence type="ECO:0000313" key="1">
    <source>
        <dbReference type="EMBL" id="KAA1053844.1"/>
    </source>
</evidence>
<protein>
    <submittedName>
        <fullName evidence="1">Uncharacterized protein</fullName>
    </submittedName>
</protein>
<dbReference type="Proteomes" id="UP000325333">
    <property type="component" value="Unassembled WGS sequence"/>
</dbReference>
<sequence>MSRYDVTTIDPAGTACVVGWDNPLQTFFAQVERVMPDPDDDPDILLWVGDRASSCLDVAELAEAIAPWAVLPCSVAKKLETERDTALPPTRVQAALHNILRTAAS</sequence>
<proteinExistence type="predicted"/>
<comment type="caution">
    <text evidence="1">The sequence shown here is derived from an EMBL/GenBank/DDBJ whole genome shotgun (WGS) entry which is preliminary data.</text>
</comment>
<reference evidence="1 2" key="1">
    <citation type="submission" date="2019-07" db="EMBL/GenBank/DDBJ databases">
        <title>Genome sequencing of the stress-tolerant strain Azospirillum brasilense Az19.</title>
        <authorList>
            <person name="Maroniche G.A."/>
            <person name="Garcia J.E."/>
            <person name="Pagnussat L."/>
            <person name="Amenta M."/>
            <person name="Creus C.M."/>
        </authorList>
    </citation>
    <scope>NUCLEOTIDE SEQUENCE [LARGE SCALE GENOMIC DNA]</scope>
    <source>
        <strain evidence="1 2">Az19</strain>
    </source>
</reference>
<name>A0A5B0KSQ9_9PROT</name>
<accession>A0A5B0KSQ9</accession>